<dbReference type="InterPro" id="IPR009061">
    <property type="entry name" value="DNA-bd_dom_put_sf"/>
</dbReference>
<dbReference type="InterPro" id="IPR041657">
    <property type="entry name" value="HTH_17"/>
</dbReference>
<organism evidence="2 3">
    <name type="scientific">Rubellimicrobium roseum</name>
    <dbReference type="NCBI Taxonomy" id="687525"/>
    <lineage>
        <taxon>Bacteria</taxon>
        <taxon>Pseudomonadati</taxon>
        <taxon>Pseudomonadota</taxon>
        <taxon>Alphaproteobacteria</taxon>
        <taxon>Rhodobacterales</taxon>
        <taxon>Roseobacteraceae</taxon>
        <taxon>Rubellimicrobium</taxon>
    </lineage>
</organism>
<feature type="domain" description="Helix-turn-helix" evidence="1">
    <location>
        <begin position="25"/>
        <end position="74"/>
    </location>
</feature>
<reference evidence="2 3" key="1">
    <citation type="submission" date="2019-06" db="EMBL/GenBank/DDBJ databases">
        <authorList>
            <person name="Jiang L."/>
        </authorList>
    </citation>
    <scope>NUCLEOTIDE SEQUENCE [LARGE SCALE GENOMIC DNA]</scope>
    <source>
        <strain evidence="2 3">YIM 48858</strain>
    </source>
</reference>
<accession>A0A5C4N8T2</accession>
<dbReference type="Pfam" id="PF12728">
    <property type="entry name" value="HTH_17"/>
    <property type="match status" value="1"/>
</dbReference>
<dbReference type="Gene3D" id="1.10.238.160">
    <property type="match status" value="1"/>
</dbReference>
<evidence type="ECO:0000313" key="2">
    <source>
        <dbReference type="EMBL" id="TNC66557.1"/>
    </source>
</evidence>
<sequence>MFPISNPPAHPRPPDTGTSRAVDLLLTDRESAALLHVAVSTFRRYVTKGLVPPPIKLGGASRWPQSEILAVIEAAKDARAR</sequence>
<proteinExistence type="predicted"/>
<name>A0A5C4N8T2_9RHOB</name>
<dbReference type="Proteomes" id="UP000305709">
    <property type="component" value="Unassembled WGS sequence"/>
</dbReference>
<evidence type="ECO:0000259" key="1">
    <source>
        <dbReference type="Pfam" id="PF12728"/>
    </source>
</evidence>
<keyword evidence="3" id="KW-1185">Reference proteome</keyword>
<dbReference type="AlphaFoldDB" id="A0A5C4N8T2"/>
<dbReference type="SUPFAM" id="SSF46955">
    <property type="entry name" value="Putative DNA-binding domain"/>
    <property type="match status" value="1"/>
</dbReference>
<comment type="caution">
    <text evidence="2">The sequence shown here is derived from an EMBL/GenBank/DDBJ whole genome shotgun (WGS) entry which is preliminary data.</text>
</comment>
<protein>
    <submittedName>
        <fullName evidence="2">Helix-turn-helix domain-containing protein</fullName>
    </submittedName>
</protein>
<dbReference type="EMBL" id="VDFV01000032">
    <property type="protein sequence ID" value="TNC66557.1"/>
    <property type="molecule type" value="Genomic_DNA"/>
</dbReference>
<dbReference type="OrthoDB" id="9801242at2"/>
<evidence type="ECO:0000313" key="3">
    <source>
        <dbReference type="Proteomes" id="UP000305709"/>
    </source>
</evidence>
<gene>
    <name evidence="2" type="ORF">FHG71_16345</name>
</gene>